<dbReference type="GO" id="GO:0020037">
    <property type="term" value="F:heme binding"/>
    <property type="evidence" value="ECO:0007669"/>
    <property type="project" value="TreeGrafter"/>
</dbReference>
<dbReference type="PANTHER" id="PTHR11220">
    <property type="entry name" value="HEME-BINDING PROTEIN-RELATED"/>
    <property type="match status" value="1"/>
</dbReference>
<dbReference type="PANTHER" id="PTHR11220:SF7">
    <property type="entry name" value="SOUL PROTEIN"/>
    <property type="match status" value="1"/>
</dbReference>
<dbReference type="OrthoDB" id="9420729at2759"/>
<gene>
    <name evidence="4" type="primary">LOC115810211</name>
</gene>
<dbReference type="Proteomes" id="UP000504632">
    <property type="component" value="Chromosome 4"/>
</dbReference>
<organism evidence="3 4">
    <name type="scientific">Chanos chanos</name>
    <name type="common">Milkfish</name>
    <name type="synonym">Mugil chanos</name>
    <dbReference type="NCBI Taxonomy" id="29144"/>
    <lineage>
        <taxon>Eukaryota</taxon>
        <taxon>Metazoa</taxon>
        <taxon>Chordata</taxon>
        <taxon>Craniata</taxon>
        <taxon>Vertebrata</taxon>
        <taxon>Euteleostomi</taxon>
        <taxon>Actinopterygii</taxon>
        <taxon>Neopterygii</taxon>
        <taxon>Teleostei</taxon>
        <taxon>Ostariophysi</taxon>
        <taxon>Gonorynchiformes</taxon>
        <taxon>Chanidae</taxon>
        <taxon>Chanos</taxon>
    </lineage>
</organism>
<dbReference type="AlphaFoldDB" id="A0A6J2V6Q5"/>
<evidence type="ECO:0000256" key="1">
    <source>
        <dbReference type="ARBA" id="ARBA00009817"/>
    </source>
</evidence>
<dbReference type="RefSeq" id="XP_030627999.1">
    <property type="nucleotide sequence ID" value="XM_030772139.1"/>
</dbReference>
<sequence>MDRAICRLNGGCSAGESRGETSEPRPSRGLITLEELESLTEDLDSHSALGRSNSPVGESVETMEVEERDRLLHFWQDVGRGHQVDVPRDMAEPIQLLTTDMENNQEREKIPSTLLTKKEKCGVLLYEKRNLEKLNWACITVREETYEQSICLGFMKLMRYICQQNSSGNYLGMTIPIITVVQVDDIRSTLLREVTVAYYLPQQYQDHPPQPLDPEISIETWPAMVVYSRPFNGITNEASILGEIRTLTDVLGSLSINTGNSFIIAGYTSPAALHRHNEIWFLERH</sequence>
<feature type="region of interest" description="Disordered" evidence="2">
    <location>
        <begin position="1"/>
        <end position="28"/>
    </location>
</feature>
<dbReference type="InterPro" id="IPR011256">
    <property type="entry name" value="Reg_factor_effector_dom_sf"/>
</dbReference>
<evidence type="ECO:0000313" key="3">
    <source>
        <dbReference type="Proteomes" id="UP000504632"/>
    </source>
</evidence>
<dbReference type="InParanoid" id="A0A6J2V6Q5"/>
<dbReference type="GeneID" id="115810211"/>
<dbReference type="InterPro" id="IPR006917">
    <property type="entry name" value="SOUL_heme-bd"/>
</dbReference>
<protein>
    <submittedName>
        <fullName evidence="4">Heme-binding protein 1-like</fullName>
    </submittedName>
</protein>
<name>A0A6J2V6Q5_CHACN</name>
<dbReference type="Gene3D" id="3.20.80.10">
    <property type="entry name" value="Regulatory factor, effector binding domain"/>
    <property type="match status" value="1"/>
</dbReference>
<proteinExistence type="inferred from homology"/>
<reference evidence="4" key="1">
    <citation type="submission" date="2025-08" db="UniProtKB">
        <authorList>
            <consortium name="RefSeq"/>
        </authorList>
    </citation>
    <scope>IDENTIFICATION</scope>
</reference>
<accession>A0A6J2V6Q5</accession>
<keyword evidence="3" id="KW-1185">Reference proteome</keyword>
<evidence type="ECO:0000256" key="2">
    <source>
        <dbReference type="SAM" id="MobiDB-lite"/>
    </source>
</evidence>
<evidence type="ECO:0000313" key="4">
    <source>
        <dbReference type="RefSeq" id="XP_030627999.1"/>
    </source>
</evidence>
<feature type="compositionally biased region" description="Basic and acidic residues" evidence="2">
    <location>
        <begin position="17"/>
        <end position="26"/>
    </location>
</feature>
<comment type="similarity">
    <text evidence="1">Belongs to the HEBP family.</text>
</comment>
<dbReference type="Pfam" id="PF04832">
    <property type="entry name" value="SOUL"/>
    <property type="match status" value="1"/>
</dbReference>
<dbReference type="SUPFAM" id="SSF55136">
    <property type="entry name" value="Probable bacterial effector-binding domain"/>
    <property type="match status" value="1"/>
</dbReference>